<dbReference type="SUPFAM" id="SSF56784">
    <property type="entry name" value="HAD-like"/>
    <property type="match status" value="1"/>
</dbReference>
<dbReference type="InterPro" id="IPR008930">
    <property type="entry name" value="Terpenoid_cyclase/PrenylTrfase"/>
</dbReference>
<dbReference type="Proteomes" id="UP000240493">
    <property type="component" value="Unassembled WGS sequence"/>
</dbReference>
<dbReference type="AlphaFoldDB" id="A0A2T3YXM5"/>
<reference evidence="1 2" key="1">
    <citation type="submission" date="2016-07" db="EMBL/GenBank/DDBJ databases">
        <title>Multiple horizontal gene transfer events from other fungi enriched the ability of initially mycotrophic Trichoderma (Ascomycota) to feed on dead plant biomass.</title>
        <authorList>
            <consortium name="DOE Joint Genome Institute"/>
            <person name="Aerts A."/>
            <person name="Atanasova L."/>
            <person name="Chenthamara K."/>
            <person name="Zhang J."/>
            <person name="Grujic M."/>
            <person name="Henrissat B."/>
            <person name="Kuo A."/>
            <person name="Salamov A."/>
            <person name="Lipzen A."/>
            <person name="Labutti K."/>
            <person name="Barry K."/>
            <person name="Miao Y."/>
            <person name="Rahimi M.J."/>
            <person name="Shen Q."/>
            <person name="Grigoriev I.V."/>
            <person name="Kubicek C.P."/>
            <person name="Druzhinina I.S."/>
        </authorList>
    </citation>
    <scope>NUCLEOTIDE SEQUENCE [LARGE SCALE GENOMIC DNA]</scope>
    <source>
        <strain evidence="1 2">CBS 433.97</strain>
    </source>
</reference>
<dbReference type="Pfam" id="PF00702">
    <property type="entry name" value="Hydrolase"/>
    <property type="match status" value="1"/>
</dbReference>
<evidence type="ECO:0000313" key="1">
    <source>
        <dbReference type="EMBL" id="PTB37280.1"/>
    </source>
</evidence>
<accession>A0A2T3YXM5</accession>
<name>A0A2T3YXM5_TRIA4</name>
<dbReference type="OrthoDB" id="2012566at2759"/>
<dbReference type="EMBL" id="KZ679268">
    <property type="protein sequence ID" value="PTB37280.1"/>
    <property type="molecule type" value="Genomic_DNA"/>
</dbReference>
<organism evidence="1 2">
    <name type="scientific">Trichoderma asperellum (strain ATCC 204424 / CBS 433.97 / NBRC 101777)</name>
    <dbReference type="NCBI Taxonomy" id="1042311"/>
    <lineage>
        <taxon>Eukaryota</taxon>
        <taxon>Fungi</taxon>
        <taxon>Dikarya</taxon>
        <taxon>Ascomycota</taxon>
        <taxon>Pezizomycotina</taxon>
        <taxon>Sordariomycetes</taxon>
        <taxon>Hypocreomycetidae</taxon>
        <taxon>Hypocreales</taxon>
        <taxon>Hypocreaceae</taxon>
        <taxon>Trichoderma</taxon>
    </lineage>
</organism>
<dbReference type="InterPro" id="IPR036412">
    <property type="entry name" value="HAD-like_sf"/>
</dbReference>
<dbReference type="STRING" id="1042311.A0A2T3YXM5"/>
<dbReference type="Gene3D" id="3.40.50.1000">
    <property type="entry name" value="HAD superfamily/HAD-like"/>
    <property type="match status" value="1"/>
</dbReference>
<dbReference type="InterPro" id="IPR023198">
    <property type="entry name" value="PGP-like_dom2"/>
</dbReference>
<sequence length="480" mass="54517">MSLYKAIVLDLNGVLLSYGGSVFSSVLKPSQIKNVLDSPTWYDYECGHLSRQECYERVSSEFGLDVNVWTETLDQLTETVRPHSEFIDAVKNIKAAFPDIKVYGMSNISQPDYEFLKPMISVWGILDGFQTSGQTGVRKPDSASYIKFLETYELDAGSCIFVDDRVENVVAAAALGFKGVTFSNPKEVERTIWNLLGDPVNRGMEYMERNAKKMMLELSTGGEQPDNFSQFIILELTRDKRLIKLDRREGPTWNYFHHSNTFMGTTYSDDCDTTSYAMCTLDDIPAHEKEAAMDVILNNLSPDNLPLCWFNKNRPRLCHGIIANAFRFFCLQGQGHKLAHTYLFLCRLLRTKTYELGSRYYENIDYMPYILSNLCSRRPKDPSLSEMRELLVSEIRDRAGCDGDVLGAALRTLSAQAMGVPYAKRDVRVLLESQQLDGGWNRVWLFKYGKEDIKVGSRGVITAMAVKALRQYAEDEGRAM</sequence>
<protein>
    <recommendedName>
        <fullName evidence="3">HAD-like protein</fullName>
    </recommendedName>
</protein>
<dbReference type="InterPro" id="IPR023214">
    <property type="entry name" value="HAD_sf"/>
</dbReference>
<evidence type="ECO:0008006" key="3">
    <source>
        <dbReference type="Google" id="ProtNLM"/>
    </source>
</evidence>
<proteinExistence type="predicted"/>
<dbReference type="SUPFAM" id="SSF48239">
    <property type="entry name" value="Terpenoid cyclases/Protein prenyltransferases"/>
    <property type="match status" value="1"/>
</dbReference>
<evidence type="ECO:0000313" key="2">
    <source>
        <dbReference type="Proteomes" id="UP000240493"/>
    </source>
</evidence>
<gene>
    <name evidence="1" type="ORF">M441DRAFT_92537</name>
</gene>
<keyword evidence="2" id="KW-1185">Reference proteome</keyword>
<dbReference type="Gene3D" id="1.10.150.240">
    <property type="entry name" value="Putative phosphatase, domain 2"/>
    <property type="match status" value="1"/>
</dbReference>
<dbReference type="PANTHER" id="PTHR43611:SF3">
    <property type="entry name" value="FLAVIN MONONUCLEOTIDE HYDROLASE 1, CHLOROPLATIC"/>
    <property type="match status" value="1"/>
</dbReference>
<dbReference type="PANTHER" id="PTHR43611">
    <property type="entry name" value="ALPHA-D-GLUCOSE 1-PHOSPHATE PHOSPHATASE"/>
    <property type="match status" value="1"/>
</dbReference>